<dbReference type="InterPro" id="IPR023610">
    <property type="entry name" value="PInositol-4/5-P-5/4-kinase"/>
</dbReference>
<dbReference type="PANTHER" id="PTHR23086">
    <property type="entry name" value="PHOSPHATIDYLINOSITOL-4-PHOSPHATE 5-KINASE"/>
    <property type="match status" value="1"/>
</dbReference>
<dbReference type="GO" id="GO:0005524">
    <property type="term" value="F:ATP binding"/>
    <property type="evidence" value="ECO:0007669"/>
    <property type="project" value="UniProtKB-UniRule"/>
</dbReference>
<gene>
    <name evidence="4" type="ORF">CJN711_LOCUS15438</name>
</gene>
<dbReference type="PROSITE" id="PS51455">
    <property type="entry name" value="PIPK"/>
    <property type="match status" value="1"/>
</dbReference>
<dbReference type="SUPFAM" id="SSF56104">
    <property type="entry name" value="SAICAR synthase-like"/>
    <property type="match status" value="1"/>
</dbReference>
<evidence type="ECO:0000313" key="5">
    <source>
        <dbReference type="Proteomes" id="UP000663855"/>
    </source>
</evidence>
<evidence type="ECO:0000256" key="2">
    <source>
        <dbReference type="SAM" id="MobiDB-lite"/>
    </source>
</evidence>
<dbReference type="InterPro" id="IPR027484">
    <property type="entry name" value="PInositol-4-P-5-kinase_N"/>
</dbReference>
<dbReference type="GO" id="GO:0016308">
    <property type="term" value="F:1-phosphatidylinositol-4-phosphate 5-kinase activity"/>
    <property type="evidence" value="ECO:0007669"/>
    <property type="project" value="TreeGrafter"/>
</dbReference>
<comment type="caution">
    <text evidence="4">The sequence shown here is derived from an EMBL/GenBank/DDBJ whole genome shotgun (WGS) entry which is preliminary data.</text>
</comment>
<organism evidence="4 5">
    <name type="scientific">Rotaria magnacalcarata</name>
    <dbReference type="NCBI Taxonomy" id="392030"/>
    <lineage>
        <taxon>Eukaryota</taxon>
        <taxon>Metazoa</taxon>
        <taxon>Spiralia</taxon>
        <taxon>Gnathifera</taxon>
        <taxon>Rotifera</taxon>
        <taxon>Eurotatoria</taxon>
        <taxon>Bdelloidea</taxon>
        <taxon>Philodinida</taxon>
        <taxon>Philodinidae</taxon>
        <taxon>Rotaria</taxon>
    </lineage>
</organism>
<keyword evidence="1" id="KW-0418">Kinase</keyword>
<keyword evidence="1" id="KW-0808">Transferase</keyword>
<dbReference type="GO" id="GO:0046854">
    <property type="term" value="P:phosphatidylinositol phosphate biosynthetic process"/>
    <property type="evidence" value="ECO:0007669"/>
    <property type="project" value="TreeGrafter"/>
</dbReference>
<protein>
    <recommendedName>
        <fullName evidence="3">PIPK domain-containing protein</fullName>
    </recommendedName>
</protein>
<dbReference type="PANTHER" id="PTHR23086:SF101">
    <property type="entry name" value="LP03320P-RELATED"/>
    <property type="match status" value="1"/>
</dbReference>
<keyword evidence="1" id="KW-0547">Nucleotide-binding</keyword>
<dbReference type="InterPro" id="IPR027483">
    <property type="entry name" value="PInositol-4-P-4/5-kinase_C_sf"/>
</dbReference>
<feature type="compositionally biased region" description="Basic and acidic residues" evidence="2">
    <location>
        <begin position="1"/>
        <end position="18"/>
    </location>
</feature>
<reference evidence="4" key="1">
    <citation type="submission" date="2021-02" db="EMBL/GenBank/DDBJ databases">
        <authorList>
            <person name="Nowell W R."/>
        </authorList>
    </citation>
    <scope>NUCLEOTIDE SEQUENCE</scope>
</reference>
<dbReference type="Gene3D" id="3.30.800.10">
    <property type="entry name" value="Phosphatidylinositol Phosphate Kinase II Beta"/>
    <property type="match status" value="1"/>
</dbReference>
<accession>A0A815BIM5</accession>
<dbReference type="InterPro" id="IPR002498">
    <property type="entry name" value="PInositol-4-P-4/5-kinase_core"/>
</dbReference>
<name>A0A815BIM5_9BILA</name>
<feature type="domain" description="PIPK" evidence="3">
    <location>
        <begin position="69"/>
        <end position="480"/>
    </location>
</feature>
<dbReference type="AlphaFoldDB" id="A0A815BIM5"/>
<dbReference type="Proteomes" id="UP000663855">
    <property type="component" value="Unassembled WGS sequence"/>
</dbReference>
<dbReference type="SMART" id="SM00330">
    <property type="entry name" value="PIPKc"/>
    <property type="match status" value="1"/>
</dbReference>
<dbReference type="Gene3D" id="3.30.810.10">
    <property type="entry name" value="2-Layer Sandwich"/>
    <property type="match status" value="1"/>
</dbReference>
<keyword evidence="1" id="KW-0067">ATP-binding</keyword>
<dbReference type="EMBL" id="CAJNOV010007132">
    <property type="protein sequence ID" value="CAF1270194.1"/>
    <property type="molecule type" value="Genomic_DNA"/>
</dbReference>
<dbReference type="GO" id="GO:0005886">
    <property type="term" value="C:plasma membrane"/>
    <property type="evidence" value="ECO:0007669"/>
    <property type="project" value="TreeGrafter"/>
</dbReference>
<sequence length="523" mass="59967">MRRGLKEKLSSVFDDQRRSSTTQSLNNNSERRHLTDRFVDIVKDKGDALVSAVQEHITSMTDTTGALAKQKLLQTLFSSGLVRSEDIRKALQIGIGYFLSRPYENAYGLSTFILREKFPASGGVIPPHSLADFDFEAYELDTFHKLLNIYGINADSLRQQICDGELKEIVNPSSSGSLLYLTSNSTYLIKTARDYDAKFIQQKFLHAYYEHIKQTPGTFIAKLCGLYGYIPYISQQIGITVDSFTLRFVIFSNIIPANIDIHEKYDVKGSSYKRDANFSERIKSSVTFKDNDFRDLHPQGLKIPNNIYRHLKEVLTRDVEFLEKLNIMDYSLLLIIHNMDNPIPPKRSGSLEALMGGIHDAMLTCMLEQRNESDNSNTIESRSSLRMRKPNETLGFIYEEIPTFDIEYAKEYGGIPAINEKGEHLLVFFGIIDILQTFDICKVMQRHYQTVENPDVVKERSIVDAVFYAKRFKEFVFNRVFLPAGDESLTDSTYLTPYHQHTSYEQSTCTMPSVYPSLHDFYQ</sequence>
<dbReference type="Pfam" id="PF01504">
    <property type="entry name" value="PIP5K"/>
    <property type="match status" value="1"/>
</dbReference>
<feature type="region of interest" description="Disordered" evidence="2">
    <location>
        <begin position="1"/>
        <end position="29"/>
    </location>
</feature>
<evidence type="ECO:0000259" key="3">
    <source>
        <dbReference type="PROSITE" id="PS51455"/>
    </source>
</evidence>
<feature type="compositionally biased region" description="Polar residues" evidence="2">
    <location>
        <begin position="19"/>
        <end position="28"/>
    </location>
</feature>
<proteinExistence type="predicted"/>
<evidence type="ECO:0000313" key="4">
    <source>
        <dbReference type="EMBL" id="CAF1270194.1"/>
    </source>
</evidence>
<evidence type="ECO:0000256" key="1">
    <source>
        <dbReference type="PROSITE-ProRule" id="PRU00781"/>
    </source>
</evidence>